<evidence type="ECO:0000256" key="1">
    <source>
        <dbReference type="SAM" id="Coils"/>
    </source>
</evidence>
<feature type="domain" description="CPC1/SPEF2" evidence="4">
    <location>
        <begin position="366"/>
        <end position="497"/>
    </location>
</feature>
<dbReference type="InterPro" id="IPR027417">
    <property type="entry name" value="P-loop_NTPase"/>
</dbReference>
<dbReference type="InterPro" id="IPR052634">
    <property type="entry name" value="Sperm_flagellar-bone_growth"/>
</dbReference>
<feature type="domain" description="CH-like" evidence="3">
    <location>
        <begin position="5"/>
        <end position="101"/>
    </location>
</feature>
<keyword evidence="6" id="KW-0966">Cell projection</keyword>
<dbReference type="SUPFAM" id="SSF52540">
    <property type="entry name" value="P-loop containing nucleoside triphosphate hydrolases"/>
    <property type="match status" value="1"/>
</dbReference>
<feature type="compositionally biased region" description="Polar residues" evidence="2">
    <location>
        <begin position="704"/>
        <end position="714"/>
    </location>
</feature>
<feature type="region of interest" description="Disordered" evidence="2">
    <location>
        <begin position="267"/>
        <end position="313"/>
    </location>
</feature>
<dbReference type="InterPro" id="IPR056199">
    <property type="entry name" value="SPEF2_C"/>
</dbReference>
<dbReference type="SUPFAM" id="SSF47473">
    <property type="entry name" value="EF-hand"/>
    <property type="match status" value="1"/>
</dbReference>
<dbReference type="PANTHER" id="PTHR14919:SF0">
    <property type="entry name" value="SPERM FLAGELLAR PROTEIN 2"/>
    <property type="match status" value="1"/>
</dbReference>
<feature type="region of interest" description="Disordered" evidence="2">
    <location>
        <begin position="1283"/>
        <end position="1329"/>
    </location>
</feature>
<evidence type="ECO:0000313" key="6">
    <source>
        <dbReference type="EMBL" id="KAI6646164.1"/>
    </source>
</evidence>
<name>A0AAV7JBS8_9METZ</name>
<feature type="domain" description="SPEF2 C-terminal" evidence="5">
    <location>
        <begin position="1462"/>
        <end position="1645"/>
    </location>
</feature>
<dbReference type="Gene3D" id="3.40.50.300">
    <property type="entry name" value="P-loop containing nucleotide triphosphate hydrolases"/>
    <property type="match status" value="1"/>
</dbReference>
<dbReference type="InterPro" id="IPR054517">
    <property type="entry name" value="SPEF2_D5"/>
</dbReference>
<dbReference type="EMBL" id="JAKMXF010000361">
    <property type="protein sequence ID" value="KAI6646164.1"/>
    <property type="molecule type" value="Genomic_DNA"/>
</dbReference>
<feature type="region of interest" description="Disordered" evidence="2">
    <location>
        <begin position="656"/>
        <end position="716"/>
    </location>
</feature>
<dbReference type="Pfam" id="PF22946">
    <property type="entry name" value="SPEF2_D5"/>
    <property type="match status" value="1"/>
</dbReference>
<feature type="compositionally biased region" description="Low complexity" evidence="2">
    <location>
        <begin position="290"/>
        <end position="301"/>
    </location>
</feature>
<feature type="compositionally biased region" description="Low complexity" evidence="2">
    <location>
        <begin position="216"/>
        <end position="225"/>
    </location>
</feature>
<reference evidence="6 7" key="1">
    <citation type="journal article" date="2023" name="BMC Biol.">
        <title>The compact genome of the sponge Oopsacas minuta (Hexactinellida) is lacking key metazoan core genes.</title>
        <authorList>
            <person name="Santini S."/>
            <person name="Schenkelaars Q."/>
            <person name="Jourda C."/>
            <person name="Duchesne M."/>
            <person name="Belahbib H."/>
            <person name="Rocher C."/>
            <person name="Selva M."/>
            <person name="Riesgo A."/>
            <person name="Vervoort M."/>
            <person name="Leys S.P."/>
            <person name="Kodjabachian L."/>
            <person name="Le Bivic A."/>
            <person name="Borchiellini C."/>
            <person name="Claverie J.M."/>
            <person name="Renard E."/>
        </authorList>
    </citation>
    <scope>NUCLEOTIDE SEQUENCE [LARGE SCALE GENOMIC DNA]</scope>
    <source>
        <strain evidence="6">SPO-2</strain>
    </source>
</reference>
<evidence type="ECO:0000259" key="4">
    <source>
        <dbReference type="Pfam" id="PF22946"/>
    </source>
</evidence>
<accession>A0AAV7JBS8</accession>
<keyword evidence="6" id="KW-0282">Flagellum</keyword>
<dbReference type="Gene3D" id="1.10.418.10">
    <property type="entry name" value="Calponin-like domain"/>
    <property type="match status" value="1"/>
</dbReference>
<dbReference type="InterPro" id="IPR010441">
    <property type="entry name" value="CH_2"/>
</dbReference>
<keyword evidence="1" id="KW-0175">Coiled coil</keyword>
<organism evidence="6 7">
    <name type="scientific">Oopsacas minuta</name>
    <dbReference type="NCBI Taxonomy" id="111878"/>
    <lineage>
        <taxon>Eukaryota</taxon>
        <taxon>Metazoa</taxon>
        <taxon>Porifera</taxon>
        <taxon>Hexactinellida</taxon>
        <taxon>Hexasterophora</taxon>
        <taxon>Lyssacinosida</taxon>
        <taxon>Leucopsacidae</taxon>
        <taxon>Oopsacas</taxon>
    </lineage>
</organism>
<dbReference type="Pfam" id="PF00406">
    <property type="entry name" value="ADK"/>
    <property type="match status" value="1"/>
</dbReference>
<comment type="caution">
    <text evidence="6">The sequence shown here is derived from an EMBL/GenBank/DDBJ whole genome shotgun (WGS) entry which is preliminary data.</text>
</comment>
<feature type="region of interest" description="Disordered" evidence="2">
    <location>
        <begin position="215"/>
        <end position="243"/>
    </location>
</feature>
<feature type="region of interest" description="Disordered" evidence="2">
    <location>
        <begin position="1212"/>
        <end position="1231"/>
    </location>
</feature>
<keyword evidence="7" id="KW-1185">Reference proteome</keyword>
<feature type="compositionally biased region" description="Basic and acidic residues" evidence="2">
    <location>
        <begin position="1283"/>
        <end position="1295"/>
    </location>
</feature>
<dbReference type="InterPro" id="IPR011992">
    <property type="entry name" value="EF-hand-dom_pair"/>
</dbReference>
<evidence type="ECO:0000259" key="3">
    <source>
        <dbReference type="Pfam" id="PF06294"/>
    </source>
</evidence>
<dbReference type="GO" id="GO:0005737">
    <property type="term" value="C:cytoplasm"/>
    <property type="evidence" value="ECO:0007669"/>
    <property type="project" value="UniProtKB-ARBA"/>
</dbReference>
<dbReference type="PANTHER" id="PTHR14919">
    <property type="entry name" value="KPL2-RELATED"/>
    <property type="match status" value="1"/>
</dbReference>
<evidence type="ECO:0000259" key="5">
    <source>
        <dbReference type="Pfam" id="PF24082"/>
    </source>
</evidence>
<proteinExistence type="predicted"/>
<protein>
    <submittedName>
        <fullName evidence="6">Sperm flagellar protein 2</fullName>
    </submittedName>
</protein>
<evidence type="ECO:0000313" key="7">
    <source>
        <dbReference type="Proteomes" id="UP001165289"/>
    </source>
</evidence>
<gene>
    <name evidence="6" type="ORF">LOD99_9437</name>
</gene>
<keyword evidence="6" id="KW-0969">Cilium</keyword>
<dbReference type="Pfam" id="PF06294">
    <property type="entry name" value="CH_2"/>
    <property type="match status" value="1"/>
</dbReference>
<evidence type="ECO:0000256" key="2">
    <source>
        <dbReference type="SAM" id="MobiDB-lite"/>
    </source>
</evidence>
<sequence>MAEILCRWVNKDIEPDTQLESDNLSFQLSNGYPYGLILFRYGMQEDFNSFHKAHSSEAKLNNFIRLEHSLRLLDIHLKPQAVSDIINQKGHAAVQLLYRLFVSLGSSRSELKRSLVQGRKTLGRGQLESSESTWYKDRLRQQTLRQSDLDFEALVHRYEEKRSLQEKRLRETEAQLEKDEIMMRQKKIAEQLTEGRMKRERQAQLYKSMRLSPLKTSLGPVTSSSGTGGSNKRLRSLTVRQNKHREAREVSELLEDFENQQLIHSIRPDTTELPPISQTSQTADLQPPVTSTESECSLTSSIPSSETGSLAEPDNRYVARLQTGGHKRREMAQKRAARRRRILAEQLRREECRADEQKEELLVKRLMRQSQQEQRAATQLLQIKQNKLVIRENRANKQKQLEEERRREFSEALDREAQLASAEKELYAEQIKQQQELHKELLHQKEKKNAEKSRIACQEIVILFADLACKIADYRKMTDKQIPSKVFKSWKALVLAGYSPFENETEEDYPPIINPATCPVPPDDQQDIEQKSLLDEQDFLSYLYWREEWSKTEDGSLISIPSNLILQHMISRLYSVAFPPPPPPTPPDLPTFLFTGCIIGPPFSGKSTILTYIAQRTGIVVLDLVKLVHEAITAHKNNEMEEVKCECIPIPSEIATQSIKEKPGKPKSMSGKKQKQVKGLSPGAVSPRNMSSRVSAKKEEEQTIGAQIPSQEEPPSQDLFVSQLVPTPRAVLGKQASDMLRRGDSIDDNLLIDILIHKIRQLPDGSSWIIDGFPKTLNQAQLLEKQLSGYEPPSDPPKLRTSREAREWCGNKLSILVHGLEHEQNLTTPNSYFKKIIFLNLPDKVAIRRGLGQQVNTRTKDKYHIEFNPAPSSVKQAELSRCNTNRLDMLQYMLANYTESKPALEEWFTRFGNVKFIEGANTMTDLTHKVEEILTLSITSPQRQATSSYLDTQDQIMSSEQGSDIQEESVVKPGEIGWDYCDKPIPNVVSNYLARLWNATEDYYINTCKEAFSSIRQAQHISCKYIYRTREEFREYLRRPDQKQVIVSQFQKKYNDLTTDLRADKEVKAEFHQQVDDLKKNCLGDISDKRKHDAELERAHIMENNWLEDNSGFLINLFISLLQAELSRFQDTMRLVHDYYESMRGRVLSETPAQIVVPLLELPDAQAVLESISGTCILLNEDGEGGTGEGEGVEEQSKSVQRPALMPRYEYKVESVSSKDDKGKKKLDKRASEKSLVSNVLELESADQDEHQLLQAYCLTYNNIHNMCYSEYMLKEEVEQERVEKDKREVDDKSKLGKSTPAKKGGKATPVGKKGTKPAEVTPEPVLPDAQLPPEVIKARKEEDNLLDEFMEAIKLEENYSKYRLEQLKYRGISVIRELKSKVGSLYDEMKGWIGIRFKEETSSINQLCQYIHQAIENEIKIKPVLNLSGTEFLIESSMVTYEEPPRLRPTTPPEDTANGSLSVLQLESLATSLSLFAPSGVISIQEFIQFLSDNSSKSNLLPEFSTDQLSTVLTQISWDGHYINWKNFIVSLSRPYPAPTLDSLMETLMRFRDRYPSGQVNKEEYLQEHLWFLSYPRDPSEYENLDALSKFDRNFMIRKVFFDIYADPETDLLDYEDMLLYFCADTSANTGLINALSLLKGIKVPLPESTTPEMMSAISFSQEELFKVFCHNQIEMKQSDISLHTTPLDIGQVFSQLDTLGLNELTYAQLLSYPLFTEVIHSSALYYLFDPSTTIFSSMTAQHSEISLISEHPIN</sequence>
<feature type="coiled-coil region" evidence="1">
    <location>
        <begin position="387"/>
        <end position="451"/>
    </location>
</feature>
<dbReference type="Proteomes" id="UP001165289">
    <property type="component" value="Unassembled WGS sequence"/>
</dbReference>
<dbReference type="InterPro" id="IPR036872">
    <property type="entry name" value="CH_dom_sf"/>
</dbReference>
<dbReference type="Pfam" id="PF24082">
    <property type="entry name" value="SPEF2_C"/>
    <property type="match status" value="1"/>
</dbReference>